<feature type="domain" description="Peptidase S54 rhomboid" evidence="9">
    <location>
        <begin position="60"/>
        <end position="190"/>
    </location>
</feature>
<feature type="transmembrane region" description="Helical" evidence="8">
    <location>
        <begin position="145"/>
        <end position="164"/>
    </location>
</feature>
<accession>A0ABP7UAN1</accession>
<dbReference type="Proteomes" id="UP001500968">
    <property type="component" value="Unassembled WGS sequence"/>
</dbReference>
<evidence type="ECO:0000256" key="6">
    <source>
        <dbReference type="ARBA" id="ARBA00022989"/>
    </source>
</evidence>
<feature type="transmembrane region" description="Helical" evidence="8">
    <location>
        <begin position="12"/>
        <end position="34"/>
    </location>
</feature>
<comment type="similarity">
    <text evidence="2">Belongs to the peptidase S54 family.</text>
</comment>
<feature type="transmembrane region" description="Helical" evidence="8">
    <location>
        <begin position="170"/>
        <end position="190"/>
    </location>
</feature>
<evidence type="ECO:0000256" key="5">
    <source>
        <dbReference type="ARBA" id="ARBA00022801"/>
    </source>
</evidence>
<keyword evidence="11" id="KW-1185">Reference proteome</keyword>
<proteinExistence type="inferred from homology"/>
<name>A0ABP7UAN1_9FLAO</name>
<evidence type="ECO:0000256" key="4">
    <source>
        <dbReference type="ARBA" id="ARBA00022692"/>
    </source>
</evidence>
<keyword evidence="5" id="KW-0378">Hydrolase</keyword>
<feature type="transmembrane region" description="Helical" evidence="8">
    <location>
        <begin position="73"/>
        <end position="91"/>
    </location>
</feature>
<evidence type="ECO:0000256" key="1">
    <source>
        <dbReference type="ARBA" id="ARBA00004141"/>
    </source>
</evidence>
<keyword evidence="3 10" id="KW-0645">Protease</keyword>
<dbReference type="PANTHER" id="PTHR43066">
    <property type="entry name" value="RHOMBOID-RELATED PROTEIN"/>
    <property type="match status" value="1"/>
</dbReference>
<gene>
    <name evidence="10" type="ORF">GCM10022386_26110</name>
</gene>
<comment type="subcellular location">
    <subcellularLocation>
        <location evidence="1">Membrane</location>
        <topology evidence="1">Multi-pass membrane protein</topology>
    </subcellularLocation>
</comment>
<evidence type="ECO:0000313" key="11">
    <source>
        <dbReference type="Proteomes" id="UP001500968"/>
    </source>
</evidence>
<evidence type="ECO:0000256" key="8">
    <source>
        <dbReference type="SAM" id="Phobius"/>
    </source>
</evidence>
<dbReference type="Pfam" id="PF01694">
    <property type="entry name" value="Rhomboid"/>
    <property type="match status" value="1"/>
</dbReference>
<evidence type="ECO:0000256" key="7">
    <source>
        <dbReference type="ARBA" id="ARBA00023136"/>
    </source>
</evidence>
<evidence type="ECO:0000256" key="2">
    <source>
        <dbReference type="ARBA" id="ARBA00009045"/>
    </source>
</evidence>
<feature type="transmembrane region" description="Helical" evidence="8">
    <location>
        <begin position="98"/>
        <end position="114"/>
    </location>
</feature>
<evidence type="ECO:0000259" key="9">
    <source>
        <dbReference type="Pfam" id="PF01694"/>
    </source>
</evidence>
<comment type="caution">
    <text evidence="10">The sequence shown here is derived from an EMBL/GenBank/DDBJ whole genome shotgun (WGS) entry which is preliminary data.</text>
</comment>
<evidence type="ECO:0000313" key="10">
    <source>
        <dbReference type="EMBL" id="GAA4039078.1"/>
    </source>
</evidence>
<keyword evidence="6 8" id="KW-1133">Transmembrane helix</keyword>
<dbReference type="GO" id="GO:0006508">
    <property type="term" value="P:proteolysis"/>
    <property type="evidence" value="ECO:0007669"/>
    <property type="project" value="UniProtKB-KW"/>
</dbReference>
<reference evidence="11" key="1">
    <citation type="journal article" date="2019" name="Int. J. Syst. Evol. Microbiol.">
        <title>The Global Catalogue of Microorganisms (GCM) 10K type strain sequencing project: providing services to taxonomists for standard genome sequencing and annotation.</title>
        <authorList>
            <consortium name="The Broad Institute Genomics Platform"/>
            <consortium name="The Broad Institute Genome Sequencing Center for Infectious Disease"/>
            <person name="Wu L."/>
            <person name="Ma J."/>
        </authorList>
    </citation>
    <scope>NUCLEOTIDE SEQUENCE [LARGE SCALE GENOMIC DNA]</scope>
    <source>
        <strain evidence="11">JCM 17064</strain>
    </source>
</reference>
<dbReference type="InterPro" id="IPR035952">
    <property type="entry name" value="Rhomboid-like_sf"/>
</dbReference>
<dbReference type="Gene3D" id="1.20.1540.10">
    <property type="entry name" value="Rhomboid-like"/>
    <property type="match status" value="1"/>
</dbReference>
<dbReference type="PANTHER" id="PTHR43066:SF1">
    <property type="entry name" value="RHOMBOID PROTEIN 2"/>
    <property type="match status" value="1"/>
</dbReference>
<dbReference type="GO" id="GO:0008233">
    <property type="term" value="F:peptidase activity"/>
    <property type="evidence" value="ECO:0007669"/>
    <property type="project" value="UniProtKB-KW"/>
</dbReference>
<feature type="transmembrane region" description="Helical" evidence="8">
    <location>
        <begin position="120"/>
        <end position="138"/>
    </location>
</feature>
<sequence length="260" mass="30399">MRYFKPMNDQHHFKFTPSVWIVPVFLVLVIWSVFLAEDRFNLDWTKHGIYPRTWQGLQGVLLSPFLHGDLNHIANNTFPLFILTAALIYFYRDISLKVLVYGIVFSGLITWVIGREAYHIGASGLIYVLVSFIFFKGMMTQYYRLMALSLTVVMLYGGMIWYVFPEVDRQISWEGHLAGFLTGFVFAAIFKTPDYKKAIQYEWEKPDFNPEDDMFMKHFDENGNFVNTPEPEEIEEEIPPTTVNYVYIYKAVTDDNKSAE</sequence>
<dbReference type="InterPro" id="IPR022764">
    <property type="entry name" value="Peptidase_S54_rhomboid_dom"/>
</dbReference>
<keyword evidence="4 8" id="KW-0812">Transmembrane</keyword>
<dbReference type="SUPFAM" id="SSF144091">
    <property type="entry name" value="Rhomboid-like"/>
    <property type="match status" value="1"/>
</dbReference>
<evidence type="ECO:0000256" key="3">
    <source>
        <dbReference type="ARBA" id="ARBA00022670"/>
    </source>
</evidence>
<dbReference type="EMBL" id="BAABCR010000021">
    <property type="protein sequence ID" value="GAA4039078.1"/>
    <property type="molecule type" value="Genomic_DNA"/>
</dbReference>
<protein>
    <submittedName>
        <fullName evidence="10">Rhomboid family intramembrane serine protease</fullName>
    </submittedName>
</protein>
<keyword evidence="7 8" id="KW-0472">Membrane</keyword>
<organism evidence="10 11">
    <name type="scientific">Flavobacterium cheonhonense</name>
    <dbReference type="NCBI Taxonomy" id="706185"/>
    <lineage>
        <taxon>Bacteria</taxon>
        <taxon>Pseudomonadati</taxon>
        <taxon>Bacteroidota</taxon>
        <taxon>Flavobacteriia</taxon>
        <taxon>Flavobacteriales</taxon>
        <taxon>Flavobacteriaceae</taxon>
        <taxon>Flavobacterium</taxon>
    </lineage>
</organism>